<reference evidence="3" key="1">
    <citation type="submission" date="2010-07" db="EMBL/GenBank/DDBJ databases">
        <title>The genome sequence of Gaeumannomyces graminis var. tritici strain R3-111a-1.</title>
        <authorList>
            <consortium name="The Broad Institute Genome Sequencing Platform"/>
            <person name="Ma L.-J."/>
            <person name="Dead R."/>
            <person name="Young S."/>
            <person name="Zeng Q."/>
            <person name="Koehrsen M."/>
            <person name="Alvarado L."/>
            <person name="Berlin A."/>
            <person name="Chapman S.B."/>
            <person name="Chen Z."/>
            <person name="Freedman E."/>
            <person name="Gellesch M."/>
            <person name="Goldberg J."/>
            <person name="Griggs A."/>
            <person name="Gujja S."/>
            <person name="Heilman E.R."/>
            <person name="Heiman D."/>
            <person name="Hepburn T."/>
            <person name="Howarth C."/>
            <person name="Jen D."/>
            <person name="Larson L."/>
            <person name="Mehta T."/>
            <person name="Neiman D."/>
            <person name="Pearson M."/>
            <person name="Roberts A."/>
            <person name="Saif S."/>
            <person name="Shea T."/>
            <person name="Shenoy N."/>
            <person name="Sisk P."/>
            <person name="Stolte C."/>
            <person name="Sykes S."/>
            <person name="Walk T."/>
            <person name="White J."/>
            <person name="Yandava C."/>
            <person name="Haas B."/>
            <person name="Nusbaum C."/>
            <person name="Birren B."/>
        </authorList>
    </citation>
    <scope>NUCLEOTIDE SEQUENCE [LARGE SCALE GENOMIC DNA]</scope>
    <source>
        <strain evidence="3">R3-111a-1</strain>
    </source>
</reference>
<reference evidence="2" key="5">
    <citation type="submission" date="2018-04" db="UniProtKB">
        <authorList>
            <consortium name="EnsemblFungi"/>
        </authorList>
    </citation>
    <scope>IDENTIFICATION</scope>
    <source>
        <strain evidence="2">R3-111a-1</strain>
    </source>
</reference>
<dbReference type="Proteomes" id="UP000006039">
    <property type="component" value="Unassembled WGS sequence"/>
</dbReference>
<evidence type="ECO:0000313" key="1">
    <source>
        <dbReference type="EMBL" id="EJT68984.1"/>
    </source>
</evidence>
<proteinExistence type="predicted"/>
<gene>
    <name evidence="2" type="primary">20353948</name>
    <name evidence="1" type="ORF">GGTG_13490</name>
</gene>
<protein>
    <submittedName>
        <fullName evidence="1 2">Uncharacterized protein</fullName>
    </submittedName>
</protein>
<dbReference type="EnsemblFungi" id="EJT68984">
    <property type="protein sequence ID" value="EJT68984"/>
    <property type="gene ID" value="GGTG_13490"/>
</dbReference>
<evidence type="ECO:0000313" key="2">
    <source>
        <dbReference type="EnsemblFungi" id="EJT68984"/>
    </source>
</evidence>
<reference evidence="2" key="4">
    <citation type="journal article" date="2015" name="G3 (Bethesda)">
        <title>Genome sequences of three phytopathogenic species of the Magnaporthaceae family of fungi.</title>
        <authorList>
            <person name="Okagaki L.H."/>
            <person name="Nunes C.C."/>
            <person name="Sailsbery J."/>
            <person name="Clay B."/>
            <person name="Brown D."/>
            <person name="John T."/>
            <person name="Oh Y."/>
            <person name="Young N."/>
            <person name="Fitzgerald M."/>
            <person name="Haas B.J."/>
            <person name="Zeng Q."/>
            <person name="Young S."/>
            <person name="Adiconis X."/>
            <person name="Fan L."/>
            <person name="Levin J.Z."/>
            <person name="Mitchell T.K."/>
            <person name="Okubara P.A."/>
            <person name="Farman M.L."/>
            <person name="Kohn L.M."/>
            <person name="Birren B."/>
            <person name="Ma L.-J."/>
            <person name="Dean R.A."/>
        </authorList>
    </citation>
    <scope>NUCLEOTIDE SEQUENCE</scope>
    <source>
        <strain evidence="2">R3-111a-1</strain>
    </source>
</reference>
<dbReference type="AlphaFoldDB" id="J3PJ08"/>
<accession>J3PJ08</accession>
<dbReference type="RefSeq" id="XP_009229660.1">
    <property type="nucleotide sequence ID" value="XM_009231396.1"/>
</dbReference>
<dbReference type="EMBL" id="GL385408">
    <property type="protein sequence ID" value="EJT68984.1"/>
    <property type="molecule type" value="Genomic_DNA"/>
</dbReference>
<dbReference type="VEuPathDB" id="FungiDB:GGTG_13490"/>
<keyword evidence="3" id="KW-1185">Reference proteome</keyword>
<evidence type="ECO:0000313" key="3">
    <source>
        <dbReference type="Proteomes" id="UP000006039"/>
    </source>
</evidence>
<name>J3PJ08_GAET3</name>
<reference evidence="1" key="3">
    <citation type="submission" date="2010-09" db="EMBL/GenBank/DDBJ databases">
        <title>Annotation of Gaeumannomyces graminis var. tritici R3-111a-1.</title>
        <authorList>
            <consortium name="The Broad Institute Genome Sequencing Platform"/>
            <person name="Ma L.-J."/>
            <person name="Dead R."/>
            <person name="Young S.K."/>
            <person name="Zeng Q."/>
            <person name="Gargeya S."/>
            <person name="Fitzgerald M."/>
            <person name="Haas B."/>
            <person name="Abouelleil A."/>
            <person name="Alvarado L."/>
            <person name="Arachchi H.M."/>
            <person name="Berlin A."/>
            <person name="Brown A."/>
            <person name="Chapman S.B."/>
            <person name="Chen Z."/>
            <person name="Dunbar C."/>
            <person name="Freedman E."/>
            <person name="Gearin G."/>
            <person name="Gellesch M."/>
            <person name="Goldberg J."/>
            <person name="Griggs A."/>
            <person name="Gujja S."/>
            <person name="Heiman D."/>
            <person name="Howarth C."/>
            <person name="Larson L."/>
            <person name="Lui A."/>
            <person name="MacDonald P.J.P."/>
            <person name="Mehta T."/>
            <person name="Montmayeur A."/>
            <person name="Murphy C."/>
            <person name="Neiman D."/>
            <person name="Pearson M."/>
            <person name="Priest M."/>
            <person name="Roberts A."/>
            <person name="Saif S."/>
            <person name="Shea T."/>
            <person name="Shenoy N."/>
            <person name="Sisk P."/>
            <person name="Stolte C."/>
            <person name="Sykes S."/>
            <person name="Yandava C."/>
            <person name="Wortman J."/>
            <person name="Nusbaum C."/>
            <person name="Birren B."/>
        </authorList>
    </citation>
    <scope>NUCLEOTIDE SEQUENCE</scope>
    <source>
        <strain evidence="1">R3-111a-1</strain>
    </source>
</reference>
<dbReference type="HOGENOM" id="CLU_2589878_0_0_1"/>
<dbReference type="GeneID" id="20353948"/>
<reference evidence="1" key="2">
    <citation type="submission" date="2010-07" db="EMBL/GenBank/DDBJ databases">
        <authorList>
            <consortium name="The Broad Institute Genome Sequencing Platform"/>
            <consortium name="Broad Institute Genome Sequencing Center for Infectious Disease"/>
            <person name="Ma L.-J."/>
            <person name="Dead R."/>
            <person name="Young S."/>
            <person name="Zeng Q."/>
            <person name="Koehrsen M."/>
            <person name="Alvarado L."/>
            <person name="Berlin A."/>
            <person name="Chapman S.B."/>
            <person name="Chen Z."/>
            <person name="Freedman E."/>
            <person name="Gellesch M."/>
            <person name="Goldberg J."/>
            <person name="Griggs A."/>
            <person name="Gujja S."/>
            <person name="Heilman E.R."/>
            <person name="Heiman D."/>
            <person name="Hepburn T."/>
            <person name="Howarth C."/>
            <person name="Jen D."/>
            <person name="Larson L."/>
            <person name="Mehta T."/>
            <person name="Neiman D."/>
            <person name="Pearson M."/>
            <person name="Roberts A."/>
            <person name="Saif S."/>
            <person name="Shea T."/>
            <person name="Shenoy N."/>
            <person name="Sisk P."/>
            <person name="Stolte C."/>
            <person name="Sykes S."/>
            <person name="Walk T."/>
            <person name="White J."/>
            <person name="Yandava C."/>
            <person name="Haas B."/>
            <person name="Nusbaum C."/>
            <person name="Birren B."/>
        </authorList>
    </citation>
    <scope>NUCLEOTIDE SEQUENCE</scope>
    <source>
        <strain evidence="1">R3-111a-1</strain>
    </source>
</reference>
<sequence length="80" mass="8966">MPPEGYESYDDLQVEELQRIAKLLQELLDEIRKPKLQPLVDKLESILEGTVDTRTGSLAEWLTQITNALGQPGMPAGNLF</sequence>
<organism evidence="1">
    <name type="scientific">Gaeumannomyces tritici (strain R3-111a-1)</name>
    <name type="common">Wheat and barley take-all root rot fungus</name>
    <name type="synonym">Gaeumannomyces graminis var. tritici</name>
    <dbReference type="NCBI Taxonomy" id="644352"/>
    <lineage>
        <taxon>Eukaryota</taxon>
        <taxon>Fungi</taxon>
        <taxon>Dikarya</taxon>
        <taxon>Ascomycota</taxon>
        <taxon>Pezizomycotina</taxon>
        <taxon>Sordariomycetes</taxon>
        <taxon>Sordariomycetidae</taxon>
        <taxon>Magnaporthales</taxon>
        <taxon>Magnaporthaceae</taxon>
        <taxon>Gaeumannomyces</taxon>
    </lineage>
</organism>